<dbReference type="Proteomes" id="UP000243629">
    <property type="component" value="Unassembled WGS sequence"/>
</dbReference>
<dbReference type="Pfam" id="PF00027">
    <property type="entry name" value="cNMP_binding"/>
    <property type="match status" value="1"/>
</dbReference>
<dbReference type="InterPro" id="IPR018490">
    <property type="entry name" value="cNMP-bd_dom_sf"/>
</dbReference>
<reference evidence="3" key="1">
    <citation type="submission" date="2016-10" db="EMBL/GenBank/DDBJ databases">
        <authorList>
            <person name="Varghese N."/>
            <person name="Submissions S."/>
        </authorList>
    </citation>
    <scope>NUCLEOTIDE SEQUENCE [LARGE SCALE GENOMIC DNA]</scope>
    <source>
        <strain evidence="3">DSM 24213</strain>
    </source>
</reference>
<keyword evidence="3" id="KW-1185">Reference proteome</keyword>
<dbReference type="PANTHER" id="PTHR24567:SF74">
    <property type="entry name" value="HTH-TYPE TRANSCRIPTIONAL REGULATOR ARCR"/>
    <property type="match status" value="1"/>
</dbReference>
<dbReference type="OrthoDB" id="6978933at2"/>
<dbReference type="AlphaFoldDB" id="A0A1I4TQB7"/>
<proteinExistence type="predicted"/>
<gene>
    <name evidence="2" type="ORF">SAMN05216217_11574</name>
</gene>
<dbReference type="SMART" id="SM00100">
    <property type="entry name" value="cNMP"/>
    <property type="match status" value="1"/>
</dbReference>
<dbReference type="InterPro" id="IPR014710">
    <property type="entry name" value="RmlC-like_jellyroll"/>
</dbReference>
<dbReference type="InterPro" id="IPR050397">
    <property type="entry name" value="Env_Response_Regulators"/>
</dbReference>
<accession>A0A1I4TQB7</accession>
<dbReference type="SUPFAM" id="SSF51206">
    <property type="entry name" value="cAMP-binding domain-like"/>
    <property type="match status" value="2"/>
</dbReference>
<dbReference type="Gene3D" id="2.60.120.10">
    <property type="entry name" value="Jelly Rolls"/>
    <property type="match status" value="1"/>
</dbReference>
<dbReference type="CDD" id="cd00038">
    <property type="entry name" value="CAP_ED"/>
    <property type="match status" value="1"/>
</dbReference>
<evidence type="ECO:0000259" key="1">
    <source>
        <dbReference type="PROSITE" id="PS50042"/>
    </source>
</evidence>
<dbReference type="EMBL" id="FOUI01000015">
    <property type="protein sequence ID" value="SFM78952.1"/>
    <property type="molecule type" value="Genomic_DNA"/>
</dbReference>
<dbReference type="GO" id="GO:0005829">
    <property type="term" value="C:cytosol"/>
    <property type="evidence" value="ECO:0007669"/>
    <property type="project" value="TreeGrafter"/>
</dbReference>
<organism evidence="2 3">
    <name type="scientific">Halopseudomonas yangmingensis</name>
    <dbReference type="NCBI Taxonomy" id="1720063"/>
    <lineage>
        <taxon>Bacteria</taxon>
        <taxon>Pseudomonadati</taxon>
        <taxon>Pseudomonadota</taxon>
        <taxon>Gammaproteobacteria</taxon>
        <taxon>Pseudomonadales</taxon>
        <taxon>Pseudomonadaceae</taxon>
        <taxon>Halopseudomonas</taxon>
    </lineage>
</organism>
<feature type="domain" description="Cyclic nucleotide-binding" evidence="1">
    <location>
        <begin position="133"/>
        <end position="248"/>
    </location>
</feature>
<name>A0A1I4TQB7_9GAMM</name>
<sequence length="271" mass="30390">MYLIGEQPPYAEKLIQDLQQIPARLLADLAPCDEPIHIDAADDIYKVINHSKLYLLKSGLLHATIDGKTLFYLQEGDLIGLRQGLNAAPCTYLCEEPMELLPYDRQTLFSHIHANSQRQELFTQYILGQAALMSDALARTKPAEIRPATGFRHFEANAELIRQGDEADHVFIITEGHAEAFVNGIKVGDVQKDEIFGAMALFTREKRSATVVTSMPTTVMMIPKEQFLALMQSNPRIAHSLIESMARRIDLMNKELTHFKQLAADGQASEK</sequence>
<dbReference type="PANTHER" id="PTHR24567">
    <property type="entry name" value="CRP FAMILY TRANSCRIPTIONAL REGULATORY PROTEIN"/>
    <property type="match status" value="1"/>
</dbReference>
<protein>
    <submittedName>
        <fullName evidence="2">Cyclic nucleotide-binding domain-containing protein</fullName>
    </submittedName>
</protein>
<evidence type="ECO:0000313" key="3">
    <source>
        <dbReference type="Proteomes" id="UP000243629"/>
    </source>
</evidence>
<dbReference type="RefSeq" id="WP_093477959.1">
    <property type="nucleotide sequence ID" value="NZ_FOUI01000015.1"/>
</dbReference>
<evidence type="ECO:0000313" key="2">
    <source>
        <dbReference type="EMBL" id="SFM78952.1"/>
    </source>
</evidence>
<dbReference type="PROSITE" id="PS50042">
    <property type="entry name" value="CNMP_BINDING_3"/>
    <property type="match status" value="1"/>
</dbReference>
<dbReference type="InterPro" id="IPR000595">
    <property type="entry name" value="cNMP-bd_dom"/>
</dbReference>
<dbReference type="STRING" id="1720063.SAMN05216217_11574"/>
<dbReference type="PROSITE" id="PS00888">
    <property type="entry name" value="CNMP_BINDING_1"/>
    <property type="match status" value="1"/>
</dbReference>
<dbReference type="InterPro" id="IPR018488">
    <property type="entry name" value="cNMP-bd_CS"/>
</dbReference>
<dbReference type="PRINTS" id="PR00103">
    <property type="entry name" value="CAMPKINASE"/>
</dbReference>
<dbReference type="GO" id="GO:0003700">
    <property type="term" value="F:DNA-binding transcription factor activity"/>
    <property type="evidence" value="ECO:0007669"/>
    <property type="project" value="TreeGrafter"/>
</dbReference>